<dbReference type="InterPro" id="IPR009339">
    <property type="entry name" value="DUF998"/>
</dbReference>
<keyword evidence="1" id="KW-1133">Transmembrane helix</keyword>
<reference evidence="2 3" key="1">
    <citation type="journal article" date="2019" name="Int. J. Syst. Evol. Microbiol.">
        <title>The Global Catalogue of Microorganisms (GCM) 10K type strain sequencing project: providing services to taxonomists for standard genome sequencing and annotation.</title>
        <authorList>
            <consortium name="The Broad Institute Genomics Platform"/>
            <consortium name="The Broad Institute Genome Sequencing Center for Infectious Disease"/>
            <person name="Wu L."/>
            <person name="Ma J."/>
        </authorList>
    </citation>
    <scope>NUCLEOTIDE SEQUENCE [LARGE SCALE GENOMIC DNA]</scope>
    <source>
        <strain evidence="2 3">JCM 11896</strain>
    </source>
</reference>
<keyword evidence="1" id="KW-0812">Transmembrane</keyword>
<feature type="transmembrane region" description="Helical" evidence="1">
    <location>
        <begin position="139"/>
        <end position="160"/>
    </location>
</feature>
<protein>
    <submittedName>
        <fullName evidence="2">DUF998 domain-containing protein</fullName>
    </submittedName>
</protein>
<dbReference type="Pfam" id="PF06197">
    <property type="entry name" value="DUF998"/>
    <property type="match status" value="1"/>
</dbReference>
<evidence type="ECO:0000256" key="1">
    <source>
        <dbReference type="SAM" id="Phobius"/>
    </source>
</evidence>
<dbReference type="RefSeq" id="WP_344027092.1">
    <property type="nucleotide sequence ID" value="NZ_BAAAJK010000036.1"/>
</dbReference>
<gene>
    <name evidence="2" type="ORF">GCM10009613_51940</name>
</gene>
<comment type="caution">
    <text evidence="2">The sequence shown here is derived from an EMBL/GenBank/DDBJ whole genome shotgun (WGS) entry which is preliminary data.</text>
</comment>
<feature type="transmembrane region" description="Helical" evidence="1">
    <location>
        <begin position="43"/>
        <end position="67"/>
    </location>
</feature>
<dbReference type="EMBL" id="BAAAJK010000036">
    <property type="protein sequence ID" value="GAA1398135.1"/>
    <property type="molecule type" value="Genomic_DNA"/>
</dbReference>
<feature type="transmembrane region" description="Helical" evidence="1">
    <location>
        <begin position="180"/>
        <end position="200"/>
    </location>
</feature>
<dbReference type="Proteomes" id="UP001501414">
    <property type="component" value="Unassembled WGS sequence"/>
</dbReference>
<sequence>MSARLLGTLGVAGAVLSVLLIGAQHLADPSIDPVRSTISAYGLGGFTPLFDAGVLALAIGSACVLAGGVRTGLVPVRSAAAAGFATWVAALLLVVAFEKVDWSVGATPSGLVHLYAGLVAFVALPVAVGALARLRWGPGWPVLAAAAAVAALLWLSPFVIGVVSAPWTGVPWWRFVPIGLVQRGLALTEVVAVVIVALWVRTRETAELEGAR</sequence>
<keyword evidence="3" id="KW-1185">Reference proteome</keyword>
<organism evidence="2 3">
    <name type="scientific">Pseudonocardia kongjuensis</name>
    <dbReference type="NCBI Taxonomy" id="102227"/>
    <lineage>
        <taxon>Bacteria</taxon>
        <taxon>Bacillati</taxon>
        <taxon>Actinomycetota</taxon>
        <taxon>Actinomycetes</taxon>
        <taxon>Pseudonocardiales</taxon>
        <taxon>Pseudonocardiaceae</taxon>
        <taxon>Pseudonocardia</taxon>
    </lineage>
</organism>
<keyword evidence="1" id="KW-0472">Membrane</keyword>
<evidence type="ECO:0000313" key="3">
    <source>
        <dbReference type="Proteomes" id="UP001501414"/>
    </source>
</evidence>
<name>A0ABN1Y518_9PSEU</name>
<evidence type="ECO:0000313" key="2">
    <source>
        <dbReference type="EMBL" id="GAA1398135.1"/>
    </source>
</evidence>
<accession>A0ABN1Y518</accession>
<feature type="transmembrane region" description="Helical" evidence="1">
    <location>
        <begin position="112"/>
        <end position="132"/>
    </location>
</feature>
<proteinExistence type="predicted"/>
<feature type="transmembrane region" description="Helical" evidence="1">
    <location>
        <begin position="79"/>
        <end position="97"/>
    </location>
</feature>